<feature type="transmembrane region" description="Helical" evidence="1">
    <location>
        <begin position="20"/>
        <end position="41"/>
    </location>
</feature>
<dbReference type="InterPro" id="IPR002035">
    <property type="entry name" value="VWF_A"/>
</dbReference>
<keyword evidence="1" id="KW-1133">Transmembrane helix</keyword>
<dbReference type="AlphaFoldDB" id="A0A1H3GWP1"/>
<dbReference type="PROSITE" id="PS50234">
    <property type="entry name" value="VWFA"/>
    <property type="match status" value="1"/>
</dbReference>
<keyword evidence="1" id="KW-0812">Transmembrane</keyword>
<name>A0A1H3GWP1_9ACTN</name>
<evidence type="ECO:0000259" key="2">
    <source>
        <dbReference type="PROSITE" id="PS50234"/>
    </source>
</evidence>
<feature type="domain" description="VWFA" evidence="2">
    <location>
        <begin position="348"/>
        <end position="544"/>
    </location>
</feature>
<dbReference type="Gene3D" id="3.40.50.410">
    <property type="entry name" value="von Willebrand factor, type A domain"/>
    <property type="match status" value="1"/>
</dbReference>
<dbReference type="STRING" id="1137993.SAMN05660209_02039"/>
<keyword evidence="4" id="KW-1185">Reference proteome</keyword>
<dbReference type="OrthoDB" id="5621159at2"/>
<dbReference type="SUPFAM" id="SSF53850">
    <property type="entry name" value="Periplasmic binding protein-like II"/>
    <property type="match status" value="1"/>
</dbReference>
<evidence type="ECO:0000313" key="3">
    <source>
        <dbReference type="EMBL" id="SDY07395.1"/>
    </source>
</evidence>
<organism evidence="3 4">
    <name type="scientific">Geodermatophilus africanus</name>
    <dbReference type="NCBI Taxonomy" id="1137993"/>
    <lineage>
        <taxon>Bacteria</taxon>
        <taxon>Bacillati</taxon>
        <taxon>Actinomycetota</taxon>
        <taxon>Actinomycetes</taxon>
        <taxon>Geodermatophilales</taxon>
        <taxon>Geodermatophilaceae</taxon>
        <taxon>Geodermatophilus</taxon>
    </lineage>
</organism>
<proteinExistence type="predicted"/>
<dbReference type="RefSeq" id="WP_091154633.1">
    <property type="nucleotide sequence ID" value="NZ_FNOT01000004.1"/>
</dbReference>
<dbReference type="Proteomes" id="UP000198921">
    <property type="component" value="Unassembled WGS sequence"/>
</dbReference>
<dbReference type="EMBL" id="FNOT01000004">
    <property type="protein sequence ID" value="SDY07395.1"/>
    <property type="molecule type" value="Genomic_DNA"/>
</dbReference>
<evidence type="ECO:0000256" key="1">
    <source>
        <dbReference type="SAM" id="Phobius"/>
    </source>
</evidence>
<keyword evidence="1" id="KW-0472">Membrane</keyword>
<dbReference type="SMART" id="SM00327">
    <property type="entry name" value="VWA"/>
    <property type="match status" value="1"/>
</dbReference>
<dbReference type="InterPro" id="IPR036465">
    <property type="entry name" value="vWFA_dom_sf"/>
</dbReference>
<evidence type="ECO:0000313" key="4">
    <source>
        <dbReference type="Proteomes" id="UP000198921"/>
    </source>
</evidence>
<gene>
    <name evidence="3" type="ORF">SAMN05660209_02039</name>
</gene>
<accession>A0A1H3GWP1</accession>
<sequence>MGRHADTSAGRRSLQLTPQVLIALAVAAVVLLAGGITWWAVGAGSGDCDRTAVVRVAVAPELAPVAEQVLTDAEGLRPEDCASARVTAQEPVQTVGDLGALDAGDLPHLWVPDSSLWTARAQDSALEAVGSVAASPVVLATSQAAVDALGWADGAPGWAAALAGEQGIAVPDLATSAEALTALSAVRTALGGGEEADNAVVQTVLAAGRGPAVSPADALRDGSEGSPDAPLVPVSEQEVWAANADAEDVQLVAVYPAEGSPVLDYPLVRVGTASAPEAAAVDAAVRALTSDAARTAALEAGFRDTEGTAPAGAGAAGIQEAAPQALQLDPAEVQALLAQLSELAAPSRILTVFDISTSMEAPAGDGTRATLARDAAKSTLTLVPGNFALGLWFFAAELEGDRDWTEAVPTRALEAEVGGTLQRDLLDEELDTIPDRLSPGGTGLYDTTLDAVRAARGDFDPTAVNSVLVVTDGTNEDSRGVDLDELLETLRSEADPERPIKVIGVALGPDADLGALEQIADATGGAAYSAVDPTDLQTVLFDALRQR</sequence>
<dbReference type="SUPFAM" id="SSF53300">
    <property type="entry name" value="vWA-like"/>
    <property type="match status" value="1"/>
</dbReference>
<reference evidence="4" key="1">
    <citation type="submission" date="2016-10" db="EMBL/GenBank/DDBJ databases">
        <authorList>
            <person name="Varghese N."/>
            <person name="Submissions S."/>
        </authorList>
    </citation>
    <scope>NUCLEOTIDE SEQUENCE [LARGE SCALE GENOMIC DNA]</scope>
    <source>
        <strain evidence="4">DSM 45422</strain>
    </source>
</reference>
<protein>
    <submittedName>
        <fullName evidence="3">von Willebrand factor type A domain-containing protein</fullName>
    </submittedName>
</protein>